<accession>A0A7L7LA17</accession>
<evidence type="ECO:0000256" key="1">
    <source>
        <dbReference type="SAM" id="Phobius"/>
    </source>
</evidence>
<keyword evidence="1" id="KW-0812">Transmembrane</keyword>
<name>A0A7L7LA17_9BACT</name>
<gene>
    <name evidence="2" type="ORF">HUW48_16825</name>
</gene>
<dbReference type="EMBL" id="CP055153">
    <property type="protein sequence ID" value="QMU29593.1"/>
    <property type="molecule type" value="Genomic_DNA"/>
</dbReference>
<evidence type="ECO:0000313" key="2">
    <source>
        <dbReference type="EMBL" id="QMU29593.1"/>
    </source>
</evidence>
<organism evidence="2 3">
    <name type="scientific">Adhaeribacter radiodurans</name>
    <dbReference type="NCBI Taxonomy" id="2745197"/>
    <lineage>
        <taxon>Bacteria</taxon>
        <taxon>Pseudomonadati</taxon>
        <taxon>Bacteroidota</taxon>
        <taxon>Cytophagia</taxon>
        <taxon>Cytophagales</taxon>
        <taxon>Hymenobacteraceae</taxon>
        <taxon>Adhaeribacter</taxon>
    </lineage>
</organism>
<sequence>MILAETIFGFAWVGSYDKSTLTLFAWVVFSVTAFNIYFFFKNLANGNKHIRSGFLVG</sequence>
<dbReference type="AlphaFoldDB" id="A0A7L7LA17"/>
<feature type="transmembrane region" description="Helical" evidence="1">
    <location>
        <begin position="20"/>
        <end position="40"/>
    </location>
</feature>
<evidence type="ECO:0000313" key="3">
    <source>
        <dbReference type="Proteomes" id="UP000514509"/>
    </source>
</evidence>
<keyword evidence="1" id="KW-0472">Membrane</keyword>
<protein>
    <submittedName>
        <fullName evidence="2">Uncharacterized protein</fullName>
    </submittedName>
</protein>
<keyword evidence="3" id="KW-1185">Reference proteome</keyword>
<reference evidence="2 3" key="1">
    <citation type="submission" date="2020-06" db="EMBL/GenBank/DDBJ databases">
        <authorList>
            <person name="Hwang Y.J."/>
        </authorList>
    </citation>
    <scope>NUCLEOTIDE SEQUENCE [LARGE SCALE GENOMIC DNA]</scope>
    <source>
        <strain evidence="2 3">KUDC8001</strain>
    </source>
</reference>
<dbReference type="KEGG" id="add:HUW48_16825"/>
<keyword evidence="1" id="KW-1133">Transmembrane helix</keyword>
<dbReference type="Proteomes" id="UP000514509">
    <property type="component" value="Chromosome"/>
</dbReference>
<proteinExistence type="predicted"/>
<reference evidence="2 3" key="2">
    <citation type="submission" date="2020-08" db="EMBL/GenBank/DDBJ databases">
        <title>Adhaeribacter dokdonensis sp. nov., isolated from the rhizosphere of Elymus tsukushiensis, a plant native to the Dokdo Islands, Republic of Korea.</title>
        <authorList>
            <person name="Ghim S.Y."/>
        </authorList>
    </citation>
    <scope>NUCLEOTIDE SEQUENCE [LARGE SCALE GENOMIC DNA]</scope>
    <source>
        <strain evidence="2 3">KUDC8001</strain>
    </source>
</reference>
<dbReference type="RefSeq" id="WP_182412053.1">
    <property type="nucleotide sequence ID" value="NZ_CP055153.1"/>
</dbReference>